<name>A0AAV0BR66_PHAPC</name>
<gene>
    <name evidence="1" type="ORF">PPACK8108_LOCUS25069</name>
</gene>
<comment type="caution">
    <text evidence="1">The sequence shown here is derived from an EMBL/GenBank/DDBJ whole genome shotgun (WGS) entry which is preliminary data.</text>
</comment>
<sequence>MMINDESDVVQYRRFMYHFQIFTSFTLRRLLEIVQAGARGPPFLLKPYRARLGLGRLSKVPRPVSTSDLGVGKSKLPKTPAGAHLFKYYRVKPDSYTTMRALTVIKDLIELESNSEREEDILLLHDLYTKGYLVPRSSIKHSKTYTIEDLMQLSPSSFMQLTLLFKSFVAVGLSCLGSNENGASIGKIQMIFGVGEGTVVLYTKWVIQAIHKGFPNYVGFVNGTSLPLSQKPALEGNNEMGV</sequence>
<dbReference type="Proteomes" id="UP001153365">
    <property type="component" value="Unassembled WGS sequence"/>
</dbReference>
<dbReference type="AlphaFoldDB" id="A0AAV0BR66"/>
<dbReference type="EMBL" id="CALTRL010006153">
    <property type="protein sequence ID" value="CAH7689893.1"/>
    <property type="molecule type" value="Genomic_DNA"/>
</dbReference>
<protein>
    <submittedName>
        <fullName evidence="1">Uncharacterized protein</fullName>
    </submittedName>
</protein>
<evidence type="ECO:0000313" key="1">
    <source>
        <dbReference type="EMBL" id="CAH7689893.1"/>
    </source>
</evidence>
<proteinExistence type="predicted"/>
<organism evidence="1 2">
    <name type="scientific">Phakopsora pachyrhizi</name>
    <name type="common">Asian soybean rust disease fungus</name>
    <dbReference type="NCBI Taxonomy" id="170000"/>
    <lineage>
        <taxon>Eukaryota</taxon>
        <taxon>Fungi</taxon>
        <taxon>Dikarya</taxon>
        <taxon>Basidiomycota</taxon>
        <taxon>Pucciniomycotina</taxon>
        <taxon>Pucciniomycetes</taxon>
        <taxon>Pucciniales</taxon>
        <taxon>Phakopsoraceae</taxon>
        <taxon>Phakopsora</taxon>
    </lineage>
</organism>
<keyword evidence="2" id="KW-1185">Reference proteome</keyword>
<reference evidence="1" key="1">
    <citation type="submission" date="2022-06" db="EMBL/GenBank/DDBJ databases">
        <authorList>
            <consortium name="SYNGENTA / RWTH Aachen University"/>
        </authorList>
    </citation>
    <scope>NUCLEOTIDE SEQUENCE</scope>
</reference>
<accession>A0AAV0BR66</accession>
<evidence type="ECO:0000313" key="2">
    <source>
        <dbReference type="Proteomes" id="UP001153365"/>
    </source>
</evidence>